<evidence type="ECO:0000256" key="3">
    <source>
        <dbReference type="ARBA" id="ARBA00022691"/>
    </source>
</evidence>
<dbReference type="GeneID" id="61524727"/>
<protein>
    <recommendedName>
        <fullName evidence="6">Methyltransferase</fullName>
    </recommendedName>
</protein>
<organism evidence="4 5">
    <name type="scientific">Ralstonia insidiosa</name>
    <dbReference type="NCBI Taxonomy" id="190721"/>
    <lineage>
        <taxon>Bacteria</taxon>
        <taxon>Pseudomonadati</taxon>
        <taxon>Pseudomonadota</taxon>
        <taxon>Betaproteobacteria</taxon>
        <taxon>Burkholderiales</taxon>
        <taxon>Burkholderiaceae</taxon>
        <taxon>Ralstonia</taxon>
    </lineage>
</organism>
<evidence type="ECO:0000313" key="5">
    <source>
        <dbReference type="Proteomes" id="UP000078572"/>
    </source>
</evidence>
<gene>
    <name evidence="4" type="ORF">A9Y76_01735</name>
</gene>
<dbReference type="InterPro" id="IPR029063">
    <property type="entry name" value="SAM-dependent_MTases_sf"/>
</dbReference>
<dbReference type="PANTHER" id="PTHR43167">
    <property type="entry name" value="PUTATIVE (AFU_ORTHOLOGUE AFUA_6G01830)-RELATED"/>
    <property type="match status" value="1"/>
</dbReference>
<accession>A0A191ZT54</accession>
<dbReference type="Gene3D" id="3.40.50.150">
    <property type="entry name" value="Vaccinia Virus protein VP39"/>
    <property type="match status" value="1"/>
</dbReference>
<dbReference type="RefSeq" id="WP_064801501.1">
    <property type="nucleotide sequence ID" value="NZ_CP016022.1"/>
</dbReference>
<dbReference type="Pfam" id="PF13578">
    <property type="entry name" value="Methyltransf_24"/>
    <property type="match status" value="1"/>
</dbReference>
<keyword evidence="2" id="KW-0808">Transferase</keyword>
<dbReference type="AlphaFoldDB" id="A0A191ZT54"/>
<dbReference type="Proteomes" id="UP000078572">
    <property type="component" value="Chromosome 1"/>
</dbReference>
<dbReference type="PANTHER" id="PTHR43167:SF1">
    <property type="entry name" value="PUTATIVE (AFU_ORTHOLOGUE AFUA_6G01830)-RELATED"/>
    <property type="match status" value="1"/>
</dbReference>
<evidence type="ECO:0000256" key="2">
    <source>
        <dbReference type="ARBA" id="ARBA00022679"/>
    </source>
</evidence>
<proteinExistence type="predicted"/>
<dbReference type="GO" id="GO:0008171">
    <property type="term" value="F:O-methyltransferase activity"/>
    <property type="evidence" value="ECO:0007669"/>
    <property type="project" value="InterPro"/>
</dbReference>
<dbReference type="PROSITE" id="PS51682">
    <property type="entry name" value="SAM_OMT_I"/>
    <property type="match status" value="1"/>
</dbReference>
<dbReference type="EMBL" id="CP016022">
    <property type="protein sequence ID" value="ANJ71279.1"/>
    <property type="molecule type" value="Genomic_DNA"/>
</dbReference>
<keyword evidence="3" id="KW-0949">S-adenosyl-L-methionine</keyword>
<keyword evidence="5" id="KW-1185">Reference proteome</keyword>
<keyword evidence="1" id="KW-0489">Methyltransferase</keyword>
<evidence type="ECO:0008006" key="6">
    <source>
        <dbReference type="Google" id="ProtNLM"/>
    </source>
</evidence>
<evidence type="ECO:0000256" key="1">
    <source>
        <dbReference type="ARBA" id="ARBA00022603"/>
    </source>
</evidence>
<name>A0A191ZT54_9RALS</name>
<evidence type="ECO:0000313" key="4">
    <source>
        <dbReference type="EMBL" id="ANJ71279.1"/>
    </source>
</evidence>
<dbReference type="SUPFAM" id="SSF53335">
    <property type="entry name" value="S-adenosyl-L-methionine-dependent methyltransferases"/>
    <property type="match status" value="1"/>
</dbReference>
<sequence length="234" mass="25294">MTDLQLNLPWHASDPVAMTLATLYAQTVRTDPAIRDMVEGARGLTETDDGFYAAMREAFMPVTPDFGALLYQLIRATQARTVVEYGTSFGLSTLFLAGALRDLGAGHIITTEIEPAKAARARQHWEQAGVSDRITCRIGNARQTLAADLPATIDFVLLDGAKTDYLPVLKLLEPRLRASALICADNTGMTGARAFVDYVEDPANGYVSAALGTLALNEFHPTRLLMWRGAGGHA</sequence>
<dbReference type="GO" id="GO:0032259">
    <property type="term" value="P:methylation"/>
    <property type="evidence" value="ECO:0007669"/>
    <property type="project" value="UniProtKB-KW"/>
</dbReference>
<dbReference type="OrthoDB" id="9799672at2"/>
<reference evidence="5" key="1">
    <citation type="submission" date="2016-06" db="EMBL/GenBank/DDBJ databases">
        <authorList>
            <person name="Xu Y."/>
            <person name="Nagy A."/>
            <person name="Yan X."/>
            <person name="Kim S.W."/>
            <person name="Haley B."/>
            <person name="Liu N.T."/>
            <person name="Nou X."/>
        </authorList>
    </citation>
    <scope>NUCLEOTIDE SEQUENCE [LARGE SCALE GENOMIC DNA]</scope>
    <source>
        <strain evidence="5">ATCC 49129</strain>
    </source>
</reference>
<dbReference type="InterPro" id="IPR002935">
    <property type="entry name" value="SAM_O-MeTrfase"/>
</dbReference>